<dbReference type="STRING" id="2316362.A0A4Q2D7Q9"/>
<comment type="caution">
    <text evidence="3">The sequence shown here is derived from an EMBL/GenBank/DDBJ whole genome shotgun (WGS) entry which is preliminary data.</text>
</comment>
<feature type="coiled-coil region" evidence="1">
    <location>
        <begin position="33"/>
        <end position="95"/>
    </location>
</feature>
<protein>
    <submittedName>
        <fullName evidence="3">Uncharacterized protein</fullName>
    </submittedName>
</protein>
<gene>
    <name evidence="3" type="ORF">EST38_g10937</name>
</gene>
<sequence length="1027" mass="115208">MPALSRSEQQRRAASDLGLQAQDQADHSLEHSLATAQASLLEAGSQIETLEETISIQNQKNSELRITNGQLSEKISSLEARIASQEARIASLCSRKSQMSHDLRMARQKCARQLKCIDGLCKTITDLKEIAATGNGQLKDLKSQHNDALLDLHLLETQNQKLSKTLSKVQASGGVAQQEYKERLVLMRSKLTDSQKQASMLKKKTQRASGVLERSIARTAKKTLTQATTYHLMEKGVFKEPVRDLVCYLFKTGVPAYCMNEVIHSCCSLVGIELIGKISRTSAAHFIREGEVSAKLQIGYELSQTQGMFCCLFMQSSQGVLQSPAFTFSADGTGDRAINYNSRHLNLKAEDYTTGEVSHKTRFLGIMPSMDGSSAESIKDYDLVLGNICDLFNRSPFGKRARHDPLRLVDIFVKLTGMHTDHCSKEKRDAEALKQKKENAVHQILGEKQIVGCDEGELLPHFVAACKKMVEKLGGQKVWEKLSETEQAEHNAKMLEGIIVDLGKESLELMSDDEKRALTLFLWAGCGCHKDLNTVRGGYTSMVQWYQEHESEPQPILLANRDNAPVLAEITTEGDIENEVQARAFEMTGRGGIKCAQIAGAILNNKLDKKRHHDVFRWWWQEEVGCAFTFPDTSNTRFGSYCDAAIALIVNLDNFKKFLEFVKEKKNKHRWSHMEQNLWDALHDAPTLCELVILGLYAEVIGIPYITKIREHAQNKVNMLDLGPLHNDVYKHMQILSAKPGQLLVGDPTVSHLTSVLYGNTWSNPTFIEIIHSMGPSLPNITNLLGAFFAGACATWKRFTSEFAPGGLIDEASQEEKELAWIMPTNDINEGALGSFRVMMRRQPQLSLTGYNAQAMYFHNDTQAFVKKHFVTPEDLKFVHTVARENSGEDWRCRKEIIEHGKKCAAEKVARREKRQKQAEDKRSRLDQLQLVFDKNKVPDLKGDRLKDMLDKFKEAGAPHLDNTKRSDKVGDIRNALIRAIESYHEGEWGSTSDTSQESEDESEDDEESSKVYSDDGASGWSDSDSD</sequence>
<feature type="region of interest" description="Disordered" evidence="2">
    <location>
        <begin position="1"/>
        <end position="28"/>
    </location>
</feature>
<organism evidence="3 4">
    <name type="scientific">Candolleomyces aberdarensis</name>
    <dbReference type="NCBI Taxonomy" id="2316362"/>
    <lineage>
        <taxon>Eukaryota</taxon>
        <taxon>Fungi</taxon>
        <taxon>Dikarya</taxon>
        <taxon>Basidiomycota</taxon>
        <taxon>Agaricomycotina</taxon>
        <taxon>Agaricomycetes</taxon>
        <taxon>Agaricomycetidae</taxon>
        <taxon>Agaricales</taxon>
        <taxon>Agaricineae</taxon>
        <taxon>Psathyrellaceae</taxon>
        <taxon>Candolleomyces</taxon>
    </lineage>
</organism>
<feature type="compositionally biased region" description="Acidic residues" evidence="2">
    <location>
        <begin position="997"/>
        <end position="1008"/>
    </location>
</feature>
<keyword evidence="1" id="KW-0175">Coiled coil</keyword>
<evidence type="ECO:0000313" key="3">
    <source>
        <dbReference type="EMBL" id="RXW14912.1"/>
    </source>
</evidence>
<dbReference type="Proteomes" id="UP000290288">
    <property type="component" value="Unassembled WGS sequence"/>
</dbReference>
<proteinExistence type="predicted"/>
<keyword evidence="4" id="KW-1185">Reference proteome</keyword>
<evidence type="ECO:0000256" key="2">
    <source>
        <dbReference type="SAM" id="MobiDB-lite"/>
    </source>
</evidence>
<evidence type="ECO:0000256" key="1">
    <source>
        <dbReference type="SAM" id="Coils"/>
    </source>
</evidence>
<dbReference type="EMBL" id="SDEE01000626">
    <property type="protein sequence ID" value="RXW14912.1"/>
    <property type="molecule type" value="Genomic_DNA"/>
</dbReference>
<feature type="compositionally biased region" description="Low complexity" evidence="2">
    <location>
        <begin position="1015"/>
        <end position="1027"/>
    </location>
</feature>
<reference evidence="3 4" key="1">
    <citation type="submission" date="2019-01" db="EMBL/GenBank/DDBJ databases">
        <title>Draft genome sequence of Psathyrella aberdarensis IHI B618.</title>
        <authorList>
            <person name="Buettner E."/>
            <person name="Kellner H."/>
        </authorList>
    </citation>
    <scope>NUCLEOTIDE SEQUENCE [LARGE SCALE GENOMIC DNA]</scope>
    <source>
        <strain evidence="3 4">IHI B618</strain>
    </source>
</reference>
<dbReference type="AlphaFoldDB" id="A0A4Q2D7Q9"/>
<dbReference type="OrthoDB" id="3052721at2759"/>
<accession>A0A4Q2D7Q9</accession>
<feature type="region of interest" description="Disordered" evidence="2">
    <location>
        <begin position="984"/>
        <end position="1027"/>
    </location>
</feature>
<evidence type="ECO:0000313" key="4">
    <source>
        <dbReference type="Proteomes" id="UP000290288"/>
    </source>
</evidence>
<name>A0A4Q2D7Q9_9AGAR</name>